<dbReference type="RefSeq" id="WP_140672054.1">
    <property type="nucleotide sequence ID" value="NZ_RCZE01000024.1"/>
</dbReference>
<organism evidence="1 2">
    <name type="scientific">Pseudomonas arsenicoxydans</name>
    <dbReference type="NCBI Taxonomy" id="702115"/>
    <lineage>
        <taxon>Bacteria</taxon>
        <taxon>Pseudomonadati</taxon>
        <taxon>Pseudomonadota</taxon>
        <taxon>Gammaproteobacteria</taxon>
        <taxon>Pseudomonadales</taxon>
        <taxon>Pseudomonadaceae</taxon>
        <taxon>Pseudomonas</taxon>
    </lineage>
</organism>
<dbReference type="EMBL" id="RCZE01000024">
    <property type="protein sequence ID" value="TPG65733.1"/>
    <property type="molecule type" value="Genomic_DNA"/>
</dbReference>
<dbReference type="Proteomes" id="UP000317933">
    <property type="component" value="Unassembled WGS sequence"/>
</dbReference>
<accession>A0A502GXP3</accession>
<evidence type="ECO:0000313" key="1">
    <source>
        <dbReference type="EMBL" id="TPG65733.1"/>
    </source>
</evidence>
<reference evidence="1 2" key="1">
    <citation type="journal article" date="2019" name="Environ. Microbiol.">
        <title>Species interactions and distinct microbial communities in high Arctic permafrost affected cryosols are associated with the CH4 and CO2 gas fluxes.</title>
        <authorList>
            <person name="Altshuler I."/>
            <person name="Hamel J."/>
            <person name="Turney S."/>
            <person name="Magnuson E."/>
            <person name="Levesque R."/>
            <person name="Greer C."/>
            <person name="Whyte L.G."/>
        </authorList>
    </citation>
    <scope>NUCLEOTIDE SEQUENCE [LARGE SCALE GENOMIC DNA]</scope>
    <source>
        <strain evidence="1 2">E3</strain>
    </source>
</reference>
<comment type="caution">
    <text evidence="1">The sequence shown here is derived from an EMBL/GenBank/DDBJ whole genome shotgun (WGS) entry which is preliminary data.</text>
</comment>
<sequence length="76" mass="8597">MNKPRPEVDAEVFWLRLEDSILKLRQKMMLSAAPDRQVFYGMALGMLSALRQAELISEADFIRRSDEIAAELGAEG</sequence>
<dbReference type="AlphaFoldDB" id="A0A502GXP3"/>
<gene>
    <name evidence="1" type="ORF">EAH78_31170</name>
</gene>
<proteinExistence type="predicted"/>
<protein>
    <submittedName>
        <fullName evidence="1">Uncharacterized protein</fullName>
    </submittedName>
</protein>
<evidence type="ECO:0000313" key="2">
    <source>
        <dbReference type="Proteomes" id="UP000317933"/>
    </source>
</evidence>
<name>A0A502GXP3_9PSED</name>